<keyword evidence="3" id="KW-1185">Reference proteome</keyword>
<dbReference type="CTD" id="797699"/>
<evidence type="ECO:0000256" key="1">
    <source>
        <dbReference type="SAM" id="MobiDB-lite"/>
    </source>
</evidence>
<protein>
    <submittedName>
        <fullName evidence="2">Ssu-2 homolog, tandem duplicate 4</fullName>
    </submittedName>
</protein>
<dbReference type="Proteomes" id="UP000694397">
    <property type="component" value="Chromosome 22"/>
</dbReference>
<dbReference type="Ensembl" id="ENSSFOT00015011604.2">
    <property type="protein sequence ID" value="ENSSFOP00015011454.1"/>
    <property type="gene ID" value="ENSSFOG00015007409.2"/>
</dbReference>
<reference evidence="2 3" key="1">
    <citation type="submission" date="2019-04" db="EMBL/GenBank/DDBJ databases">
        <authorList>
            <consortium name="Wellcome Sanger Institute Data Sharing"/>
        </authorList>
    </citation>
    <scope>NUCLEOTIDE SEQUENCE [LARGE SCALE GENOMIC DNA]</scope>
</reference>
<feature type="region of interest" description="Disordered" evidence="1">
    <location>
        <begin position="1"/>
        <end position="95"/>
    </location>
</feature>
<evidence type="ECO:0000313" key="2">
    <source>
        <dbReference type="Ensembl" id="ENSSFOP00015011454.1"/>
    </source>
</evidence>
<dbReference type="KEGG" id="sfm:108931158"/>
<reference evidence="2" key="3">
    <citation type="submission" date="2025-09" db="UniProtKB">
        <authorList>
            <consortium name="Ensembl"/>
        </authorList>
    </citation>
    <scope>IDENTIFICATION</scope>
</reference>
<dbReference type="PANTHER" id="PTHR48465">
    <property type="entry name" value="PROTEIN SSUH2 HOMOLOG"/>
    <property type="match status" value="1"/>
</dbReference>
<accession>A0A8C9RDA2</accession>
<evidence type="ECO:0000313" key="3">
    <source>
        <dbReference type="Proteomes" id="UP000694397"/>
    </source>
</evidence>
<dbReference type="RefSeq" id="XP_018602292.1">
    <property type="nucleotide sequence ID" value="XM_018746776.2"/>
</dbReference>
<dbReference type="AlphaFoldDB" id="A0A8C9RDA2"/>
<dbReference type="GeneID" id="108931158"/>
<name>A0A8C9RDA2_SCLFO</name>
<reference evidence="2" key="2">
    <citation type="submission" date="2025-08" db="UniProtKB">
        <authorList>
            <consortium name="Ensembl"/>
        </authorList>
    </citation>
    <scope>IDENTIFICATION</scope>
</reference>
<organism evidence="2 3">
    <name type="scientific">Scleropages formosus</name>
    <name type="common">Asian bonytongue</name>
    <name type="synonym">Osteoglossum formosum</name>
    <dbReference type="NCBI Taxonomy" id="113540"/>
    <lineage>
        <taxon>Eukaryota</taxon>
        <taxon>Metazoa</taxon>
        <taxon>Chordata</taxon>
        <taxon>Craniata</taxon>
        <taxon>Vertebrata</taxon>
        <taxon>Euteleostomi</taxon>
        <taxon>Actinopterygii</taxon>
        <taxon>Neopterygii</taxon>
        <taxon>Teleostei</taxon>
        <taxon>Osteoglossocephala</taxon>
        <taxon>Osteoglossomorpha</taxon>
        <taxon>Osteoglossiformes</taxon>
        <taxon>Osteoglossidae</taxon>
        <taxon>Scleropages</taxon>
    </lineage>
</organism>
<proteinExistence type="predicted"/>
<dbReference type="InterPro" id="IPR052789">
    <property type="entry name" value="SSUH2_homolog"/>
</dbReference>
<gene>
    <name evidence="2" type="primary">ssuh2.2</name>
</gene>
<feature type="compositionally biased region" description="Pro residues" evidence="1">
    <location>
        <begin position="76"/>
        <end position="94"/>
    </location>
</feature>
<dbReference type="OrthoDB" id="3355217at2759"/>
<dbReference type="GeneTree" id="ENSGT00940000163873"/>
<dbReference type="PANTHER" id="PTHR48465:SF1">
    <property type="entry name" value="PROTEIN SSUH2 HOMOLOG"/>
    <property type="match status" value="1"/>
</dbReference>
<sequence length="400" mass="43675">MQHVTSASSIPKHLIQRGDQDEATGGTTPNQQHPAVAAAGADDPNKGEGDMASAPPAELMDVVPGYEGIGSAGHNFPPPIQGPSQVPVPTPQPSNAPWQIPSISEELAKEVFIEFASQRCCYSATPAKEMVFTDLQSLNTYRYRLETFTETRTTAWASEPFNGQTVDGFLGVAPGPWDLNVPVPALFQNGSEKVRIPYTSSVKGCHSCLSLGKRGCERCVTSGRMQCSVCNGSGRNLNDRCTRCSGAGRVRCTICSGVGSLTCKTCKGKGQLLCYIKLTVKWKNNLYECVVDKQSGFPIDKISKVTGETMFTDMNARVYPVVGFPDDAINRASVQAVREHQAQFASTSRILQQRQTIELIPITRVHYSWRNKTYIYFVFGAEHKVHTDDYPAKCCCCSIL</sequence>